<dbReference type="PANTHER" id="PTHR30031:SF0">
    <property type="entry name" value="PHOSPHOENOLPYRUVATE CARBOXYKINASE (ATP)"/>
    <property type="match status" value="1"/>
</dbReference>
<feature type="binding site" evidence="10">
    <location>
        <position position="311"/>
    </location>
    <ligand>
        <name>ATP</name>
        <dbReference type="ChEBI" id="CHEBI:30616"/>
    </ligand>
</feature>
<feature type="binding site" evidence="10">
    <location>
        <position position="436"/>
    </location>
    <ligand>
        <name>ATP</name>
        <dbReference type="ChEBI" id="CHEBI:30616"/>
    </ligand>
</feature>
<evidence type="ECO:0000256" key="7">
    <source>
        <dbReference type="ARBA" id="ARBA00022840"/>
    </source>
</evidence>
<name>A0A495IWB6_9SPHI</name>
<feature type="binding site" evidence="10">
    <location>
        <position position="189"/>
    </location>
    <ligand>
        <name>substrate</name>
    </ligand>
</feature>
<feature type="binding site" evidence="10">
    <location>
        <position position="189"/>
    </location>
    <ligand>
        <name>Mn(2+)</name>
        <dbReference type="ChEBI" id="CHEBI:29035"/>
    </ligand>
</feature>
<evidence type="ECO:0000256" key="3">
    <source>
        <dbReference type="ARBA" id="ARBA00012363"/>
    </source>
</evidence>
<evidence type="ECO:0000256" key="4">
    <source>
        <dbReference type="ARBA" id="ARBA00022432"/>
    </source>
</evidence>
<keyword evidence="11" id="KW-0670">Pyruvate</keyword>
<comment type="pathway">
    <text evidence="1 10">Carbohydrate biosynthesis; gluconeogenesis.</text>
</comment>
<dbReference type="InterPro" id="IPR001272">
    <property type="entry name" value="PEP_carboxykinase_ATP"/>
</dbReference>
<dbReference type="EC" id="4.1.1.49" evidence="3 10"/>
<gene>
    <name evidence="10" type="primary">pckA</name>
    <name evidence="11" type="ORF">BDD43_1189</name>
</gene>
<keyword evidence="4 10" id="KW-0312">Gluconeogenesis</keyword>
<evidence type="ECO:0000256" key="5">
    <source>
        <dbReference type="ARBA" id="ARBA00022741"/>
    </source>
</evidence>
<keyword evidence="11" id="KW-0808">Transferase</keyword>
<dbReference type="InterPro" id="IPR008210">
    <property type="entry name" value="PEP_carboxykinase_N"/>
</dbReference>
<dbReference type="Proteomes" id="UP000268007">
    <property type="component" value="Unassembled WGS sequence"/>
</dbReference>
<dbReference type="GO" id="GO:0005524">
    <property type="term" value="F:ATP binding"/>
    <property type="evidence" value="ECO:0007669"/>
    <property type="project" value="UniProtKB-UniRule"/>
</dbReference>
<protein>
    <recommendedName>
        <fullName evidence="3 10">Phosphoenolpyruvate carboxykinase (ATP)</fullName>
        <shortName evidence="10">PCK</shortName>
        <shortName evidence="10">PEP carboxykinase</shortName>
        <shortName evidence="10">PEPCK</shortName>
        <ecNumber evidence="3 10">4.1.1.49</ecNumber>
    </recommendedName>
</protein>
<dbReference type="GO" id="GO:0004612">
    <property type="term" value="F:phosphoenolpyruvate carboxykinase (ATP) activity"/>
    <property type="evidence" value="ECO:0007669"/>
    <property type="project" value="UniProtKB-UniRule"/>
</dbReference>
<keyword evidence="7 10" id="KW-0067">ATP-binding</keyword>
<comment type="subcellular location">
    <subcellularLocation>
        <location evidence="10">Cytoplasm</location>
    </subcellularLocation>
</comment>
<comment type="catalytic activity">
    <reaction evidence="9 10">
        <text>oxaloacetate + ATP = phosphoenolpyruvate + ADP + CO2</text>
        <dbReference type="Rhea" id="RHEA:18617"/>
        <dbReference type="ChEBI" id="CHEBI:16452"/>
        <dbReference type="ChEBI" id="CHEBI:16526"/>
        <dbReference type="ChEBI" id="CHEBI:30616"/>
        <dbReference type="ChEBI" id="CHEBI:58702"/>
        <dbReference type="ChEBI" id="CHEBI:456216"/>
        <dbReference type="EC" id="4.1.1.49"/>
    </reaction>
</comment>
<dbReference type="PANTHER" id="PTHR30031">
    <property type="entry name" value="PHOSPHOENOLPYRUVATE CARBOXYKINASE ATP"/>
    <property type="match status" value="1"/>
</dbReference>
<proteinExistence type="inferred from homology"/>
<dbReference type="SUPFAM" id="SSF53795">
    <property type="entry name" value="PEP carboxykinase-like"/>
    <property type="match status" value="1"/>
</dbReference>
<evidence type="ECO:0000313" key="12">
    <source>
        <dbReference type="Proteomes" id="UP000268007"/>
    </source>
</evidence>
<feature type="binding site" evidence="10">
    <location>
        <position position="246"/>
    </location>
    <ligand>
        <name>Mn(2+)</name>
        <dbReference type="ChEBI" id="CHEBI:29035"/>
    </ligand>
</feature>
<dbReference type="PROSITE" id="PS00532">
    <property type="entry name" value="PEPCK_ATP"/>
    <property type="match status" value="1"/>
</dbReference>
<keyword evidence="10" id="KW-0479">Metal-binding</keyword>
<comment type="caution">
    <text evidence="11">The sequence shown here is derived from an EMBL/GenBank/DDBJ whole genome shotgun (WGS) entry which is preliminary data.</text>
</comment>
<comment type="function">
    <text evidence="10">Involved in the gluconeogenesis. Catalyzes the conversion of oxaloacetate (OAA) to phosphoenolpyruvate (PEP) through direct phosphoryl transfer between the nucleoside triphosphate and OAA.</text>
</comment>
<feature type="binding site" evidence="10">
    <location>
        <position position="183"/>
    </location>
    <ligand>
        <name>substrate</name>
    </ligand>
</feature>
<feature type="binding site" evidence="10">
    <location>
        <position position="189"/>
    </location>
    <ligand>
        <name>ATP</name>
        <dbReference type="ChEBI" id="CHEBI:30616"/>
    </ligand>
</feature>
<feature type="binding site" evidence="10">
    <location>
        <position position="209"/>
    </location>
    <ligand>
        <name>Mn(2+)</name>
        <dbReference type="ChEBI" id="CHEBI:29035"/>
    </ligand>
</feature>
<dbReference type="AlphaFoldDB" id="A0A495IWB6"/>
<dbReference type="GO" id="GO:0016301">
    <property type="term" value="F:kinase activity"/>
    <property type="evidence" value="ECO:0007669"/>
    <property type="project" value="UniProtKB-KW"/>
</dbReference>
<keyword evidence="10" id="KW-0963">Cytoplasm</keyword>
<evidence type="ECO:0000256" key="6">
    <source>
        <dbReference type="ARBA" id="ARBA00022793"/>
    </source>
</evidence>
<dbReference type="EMBL" id="RBKU01000001">
    <property type="protein sequence ID" value="RKR81046.1"/>
    <property type="molecule type" value="Genomic_DNA"/>
</dbReference>
<comment type="cofactor">
    <cofactor evidence="10">
        <name>Mn(2+)</name>
        <dbReference type="ChEBI" id="CHEBI:29035"/>
    </cofactor>
    <text evidence="10">Binds 1 Mn(2+) ion per subunit.</text>
</comment>
<dbReference type="Gene3D" id="2.170.8.10">
    <property type="entry name" value="Phosphoenolpyruvate Carboxykinase, domain 2"/>
    <property type="match status" value="1"/>
</dbReference>
<evidence type="ECO:0000256" key="8">
    <source>
        <dbReference type="ARBA" id="ARBA00023239"/>
    </source>
</evidence>
<dbReference type="Pfam" id="PF01293">
    <property type="entry name" value="PEPCK_ATP"/>
    <property type="match status" value="1"/>
</dbReference>
<keyword evidence="10" id="KW-0464">Manganese</keyword>
<dbReference type="NCBIfam" id="TIGR00224">
    <property type="entry name" value="pckA"/>
    <property type="match status" value="1"/>
</dbReference>
<dbReference type="InterPro" id="IPR015994">
    <property type="entry name" value="PEPCK_ATP_CS"/>
</dbReference>
<evidence type="ECO:0000256" key="1">
    <source>
        <dbReference type="ARBA" id="ARBA00004742"/>
    </source>
</evidence>
<feature type="binding site" evidence="10">
    <location>
        <position position="209"/>
    </location>
    <ligand>
        <name>ATP</name>
        <dbReference type="ChEBI" id="CHEBI:30616"/>
    </ligand>
</feature>
<feature type="binding site" evidence="10">
    <location>
        <begin position="430"/>
        <end position="431"/>
    </location>
    <ligand>
        <name>ATP</name>
        <dbReference type="ChEBI" id="CHEBI:30616"/>
    </ligand>
</feature>
<sequence>MEQLIFSTKVHTQLPVQELVKQTLMRGEGVLNDTGALLVKTGAFTGRSPQDKFIVRDSLAETAVNWNKFNTPIDEKYFFGLKEQMLAYLNKLPELWLRDAYACADPAHRLNIRVINEHPWCNHFVANMFLEPTARELEGFEPEWLVIQAPGFKADPEKDGTRQANFTVISFAYKTILIGGTGYTGEIKKGIFTVLNFILPFQKRVLSMHCSANEGPKGDTAIFFGLSGTGKTTLSSDAGRKLIGDDEHGWNEQGVFNFEGGCYAKIIDLSAEFEPEIFQAIRPGALVENASFVKDSNKIDFADRSLTENTRVSYPISHIRNAKSQSVTGVPQNIFFLTCDAYGVIPPISKLTKEQAMFHFLSGYTAKIAGTEEGVTEPQVTFSTCFGAPFLPLHPSHYAALLGEYLDLYLVKVWLVNTGWTGGSYGTGCRIAIKYTRAMINAALNNELDRVDYNKDPVFGLSVPQQCEGVPAELLNPRNTWTDPIAYDETAKKLAQKFQDNYQQYKQVAMS</sequence>
<evidence type="ECO:0000256" key="9">
    <source>
        <dbReference type="ARBA" id="ARBA00047371"/>
    </source>
</evidence>
<evidence type="ECO:0000256" key="2">
    <source>
        <dbReference type="ARBA" id="ARBA00006052"/>
    </source>
</evidence>
<evidence type="ECO:0000256" key="10">
    <source>
        <dbReference type="HAMAP-Rule" id="MF_00453"/>
    </source>
</evidence>
<dbReference type="NCBIfam" id="NF006820">
    <property type="entry name" value="PRK09344.1-2"/>
    <property type="match status" value="1"/>
</dbReference>
<comment type="similarity">
    <text evidence="2 10">Belongs to the phosphoenolpyruvate carboxykinase (ATP) family.</text>
</comment>
<dbReference type="UniPathway" id="UPA00138"/>
<evidence type="ECO:0000313" key="11">
    <source>
        <dbReference type="EMBL" id="RKR81046.1"/>
    </source>
</evidence>
<keyword evidence="5 10" id="KW-0547">Nucleotide-binding</keyword>
<dbReference type="Gene3D" id="3.40.449.10">
    <property type="entry name" value="Phosphoenolpyruvate Carboxykinase, domain 1"/>
    <property type="match status" value="1"/>
</dbReference>
<dbReference type="GO" id="GO:0006094">
    <property type="term" value="P:gluconeogenesis"/>
    <property type="evidence" value="ECO:0007669"/>
    <property type="project" value="UniProtKB-UniRule"/>
</dbReference>
<accession>A0A495IWB6</accession>
<dbReference type="Gene3D" id="3.90.228.20">
    <property type="match status" value="1"/>
</dbReference>
<dbReference type="InterPro" id="IPR013035">
    <property type="entry name" value="PEP_carboxykinase_C"/>
</dbReference>
<dbReference type="HAMAP" id="MF_00453">
    <property type="entry name" value="PEPCK_ATP"/>
    <property type="match status" value="1"/>
</dbReference>
<dbReference type="GO" id="GO:0005829">
    <property type="term" value="C:cytosol"/>
    <property type="evidence" value="ECO:0007669"/>
    <property type="project" value="TreeGrafter"/>
</dbReference>
<organism evidence="11 12">
    <name type="scientific">Mucilaginibacter gracilis</name>
    <dbReference type="NCBI Taxonomy" id="423350"/>
    <lineage>
        <taxon>Bacteria</taxon>
        <taxon>Pseudomonadati</taxon>
        <taxon>Bacteroidota</taxon>
        <taxon>Sphingobacteriia</taxon>
        <taxon>Sphingobacteriales</taxon>
        <taxon>Sphingobacteriaceae</taxon>
        <taxon>Mucilaginibacter</taxon>
    </lineage>
</organism>
<keyword evidence="8 10" id="KW-0456">Lyase</keyword>
<reference evidence="11 12" key="1">
    <citation type="submission" date="2018-10" db="EMBL/GenBank/DDBJ databases">
        <title>Genomic Encyclopedia of Archaeal and Bacterial Type Strains, Phase II (KMG-II): from individual species to whole genera.</title>
        <authorList>
            <person name="Goeker M."/>
        </authorList>
    </citation>
    <scope>NUCLEOTIDE SEQUENCE [LARGE SCALE GENOMIC DNA]</scope>
    <source>
        <strain evidence="11 12">DSM 18602</strain>
    </source>
</reference>
<dbReference type="RefSeq" id="WP_008507938.1">
    <property type="nucleotide sequence ID" value="NZ_RBKU01000001.1"/>
</dbReference>
<feature type="binding site" evidence="10">
    <location>
        <position position="47"/>
    </location>
    <ligand>
        <name>substrate</name>
    </ligand>
</feature>
<dbReference type="GO" id="GO:0046872">
    <property type="term" value="F:metal ion binding"/>
    <property type="evidence" value="ECO:0007669"/>
    <property type="project" value="UniProtKB-KW"/>
</dbReference>
<keyword evidence="6 10" id="KW-0210">Decarboxylase</keyword>
<dbReference type="NCBIfam" id="NF006821">
    <property type="entry name" value="PRK09344.1-3"/>
    <property type="match status" value="1"/>
</dbReference>
<feature type="binding site" evidence="10">
    <location>
        <position position="274"/>
    </location>
    <ligand>
        <name>ATP</name>
        <dbReference type="ChEBI" id="CHEBI:30616"/>
    </ligand>
</feature>
<dbReference type="PIRSF" id="PIRSF006294">
    <property type="entry name" value="PEP_crbxkin"/>
    <property type="match status" value="1"/>
</dbReference>
<keyword evidence="11" id="KW-0418">Kinase</keyword>
<keyword evidence="12" id="KW-1185">Reference proteome</keyword>
<dbReference type="OrthoDB" id="9806325at2"/>
<feature type="binding site" evidence="10">
    <location>
        <begin position="225"/>
        <end position="233"/>
    </location>
    <ligand>
        <name>ATP</name>
        <dbReference type="ChEBI" id="CHEBI:30616"/>
    </ligand>
</feature>
<dbReference type="SUPFAM" id="SSF68923">
    <property type="entry name" value="PEP carboxykinase N-terminal domain"/>
    <property type="match status" value="1"/>
</dbReference>
<feature type="binding site" evidence="10">
    <location>
        <position position="311"/>
    </location>
    <ligand>
        <name>substrate</name>
    </ligand>
</feature>